<comment type="caution">
    <text evidence="2">The sequence shown here is derived from an EMBL/GenBank/DDBJ whole genome shotgun (WGS) entry which is preliminary data.</text>
</comment>
<gene>
    <name evidence="2" type="ORF">SDC9_08611</name>
</gene>
<name>A0A644TAS2_9ZZZZ</name>
<proteinExistence type="inferred from homology"/>
<dbReference type="Pfam" id="PF00288">
    <property type="entry name" value="GHMP_kinases_N"/>
    <property type="match status" value="1"/>
</dbReference>
<dbReference type="EMBL" id="VSSQ01000019">
    <property type="protein sequence ID" value="MPL62991.1"/>
    <property type="molecule type" value="Genomic_DNA"/>
</dbReference>
<dbReference type="PANTHER" id="PTHR42282:SF1">
    <property type="entry name" value="PANTOATE KINASE"/>
    <property type="match status" value="1"/>
</dbReference>
<evidence type="ECO:0000313" key="2">
    <source>
        <dbReference type="EMBL" id="MPL62991.1"/>
    </source>
</evidence>
<dbReference type="SUPFAM" id="SSF54211">
    <property type="entry name" value="Ribosomal protein S5 domain 2-like"/>
    <property type="match status" value="1"/>
</dbReference>
<dbReference type="HAMAP" id="MF_02223">
    <property type="entry name" value="Pantoate_kinase"/>
    <property type="match status" value="1"/>
</dbReference>
<accession>A0A644TAS2</accession>
<dbReference type="GO" id="GO:0005524">
    <property type="term" value="F:ATP binding"/>
    <property type="evidence" value="ECO:0007669"/>
    <property type="project" value="InterPro"/>
</dbReference>
<dbReference type="PIRSF" id="PIRSF016896">
    <property type="entry name" value="GHMP_arc_MJ0969"/>
    <property type="match status" value="1"/>
</dbReference>
<dbReference type="Gene3D" id="3.30.230.120">
    <property type="match status" value="1"/>
</dbReference>
<feature type="domain" description="GHMP kinase N-terminal" evidence="1">
    <location>
        <begin position="74"/>
        <end position="154"/>
    </location>
</feature>
<dbReference type="PANTHER" id="PTHR42282">
    <property type="entry name" value="PANTOATE KINASE-RELATED"/>
    <property type="match status" value="1"/>
</dbReference>
<organism evidence="2">
    <name type="scientific">bioreactor metagenome</name>
    <dbReference type="NCBI Taxonomy" id="1076179"/>
    <lineage>
        <taxon>unclassified sequences</taxon>
        <taxon>metagenomes</taxon>
        <taxon>ecological metagenomes</taxon>
    </lineage>
</organism>
<sequence length="303" mass="33311">MKVSTFIPSHITGFFSIKNDQDPLRKGSCGAGVLINNGVKTTVESLKDENTTKNNINIIINNKKDLKNEKISLKTIEAIENNFNLELKNDLIINHEISVPIGSGFGTSASCALGTAIGLFKLFKPKISKNDAMQMAHFAEVNLGSGLGDVLSQTSKGIVIRESPGAPGIGKTLPLKEKNNFSDFVVLTKTYGQIDTSTIIEDPIKKRKINKIGIVMQEKIEKNPTLENFMNCSYEFAKDTGLINRELLNIVDQLKKCTIGSSMAMLGNTVFAITKEENLSKIDESGDFKVEDFKISKIYNDNI</sequence>
<dbReference type="AlphaFoldDB" id="A0A644TAS2"/>
<evidence type="ECO:0000259" key="1">
    <source>
        <dbReference type="Pfam" id="PF00288"/>
    </source>
</evidence>
<protein>
    <recommendedName>
        <fullName evidence="1">GHMP kinase N-terminal domain-containing protein</fullName>
    </recommendedName>
</protein>
<dbReference type="InterPro" id="IPR012043">
    <property type="entry name" value="PoK"/>
</dbReference>
<dbReference type="InterPro" id="IPR020568">
    <property type="entry name" value="Ribosomal_Su5_D2-typ_SF"/>
</dbReference>
<reference evidence="2" key="1">
    <citation type="submission" date="2019-08" db="EMBL/GenBank/DDBJ databases">
        <authorList>
            <person name="Kucharzyk K."/>
            <person name="Murdoch R.W."/>
            <person name="Higgins S."/>
            <person name="Loffler F."/>
        </authorList>
    </citation>
    <scope>NUCLEOTIDE SEQUENCE</scope>
</reference>
<dbReference type="InterPro" id="IPR006204">
    <property type="entry name" value="GHMP_kinase_N_dom"/>
</dbReference>